<gene>
    <name evidence="2" type="ORF">AVT10_13380</name>
</gene>
<dbReference type="InterPro" id="IPR029045">
    <property type="entry name" value="ClpP/crotonase-like_dom_sf"/>
</dbReference>
<dbReference type="PANTHER" id="PTHR11261">
    <property type="entry name" value="INTERPHOTORECEPTOR RETINOID-BINDING PROTEIN"/>
    <property type="match status" value="1"/>
</dbReference>
<dbReference type="EMBL" id="LQQO01000011">
    <property type="protein sequence ID" value="KZE15827.1"/>
    <property type="molecule type" value="Genomic_DNA"/>
</dbReference>
<organism evidence="2 3">
    <name type="scientific">Sphingomonas hankookensis</name>
    <dbReference type="NCBI Taxonomy" id="563996"/>
    <lineage>
        <taxon>Bacteria</taxon>
        <taxon>Pseudomonadati</taxon>
        <taxon>Pseudomonadota</taxon>
        <taxon>Alphaproteobacteria</taxon>
        <taxon>Sphingomonadales</taxon>
        <taxon>Sphingomonadaceae</taxon>
        <taxon>Sphingomonas</taxon>
    </lineage>
</organism>
<feature type="domain" description="Tail specific protease" evidence="1">
    <location>
        <begin position="102"/>
        <end position="292"/>
    </location>
</feature>
<dbReference type="InterPro" id="IPR005151">
    <property type="entry name" value="Tail-specific_protease"/>
</dbReference>
<dbReference type="Proteomes" id="UP000076609">
    <property type="component" value="Unassembled WGS sequence"/>
</dbReference>
<dbReference type="Pfam" id="PF11918">
    <property type="entry name" value="Peptidase_S41_N"/>
    <property type="match status" value="1"/>
</dbReference>
<protein>
    <recommendedName>
        <fullName evidence="1">Tail specific protease domain-containing protein</fullName>
    </recommendedName>
</protein>
<accession>A0ABR5YCT9</accession>
<dbReference type="SUPFAM" id="SSF52096">
    <property type="entry name" value="ClpP/crotonase"/>
    <property type="match status" value="1"/>
</dbReference>
<sequence length="418" mass="43195">MSLAMAGIAVAQAPADDPAAVVAATRKAISERYVLPDTAARLSAALASPAHYRGLSGEALAERINADLRTVTADKHLGIRYDPTMAAMLGSQPLPDDDAAMPPAMARMIARQNGGVRAMEVLPGNIRMVAYDGFAWGTPEAEAAIVGAMQFLRGGDAYIIDLRRNGGGSPGAVAALASYFVPAGTPLMRFEMRGKPGEATTAPKAPFSLAGKPLYVLTSGGTASAAEEFATHVSALGFGTLVGERTAGAGFRNDLLPIGKSYVLSVSSGRAISLKTGKDWEAVGVAPAIAVPVDRALAAAQAAAMSAIAAKAGGDERREAERLAAFYRAMATPVRAAHPLADYAGSYGERRLVVSGDRLTSSRGGRAPSPLVPIEGNVMVPEGDPLSRFRFVEEGGRIVALEVERIDGSVERVARGAG</sequence>
<dbReference type="SMART" id="SM00245">
    <property type="entry name" value="TSPc"/>
    <property type="match status" value="1"/>
</dbReference>
<dbReference type="PANTHER" id="PTHR11261:SF3">
    <property type="entry name" value="RETINOL-BINDING PROTEIN 3"/>
    <property type="match status" value="1"/>
</dbReference>
<evidence type="ECO:0000313" key="3">
    <source>
        <dbReference type="Proteomes" id="UP000076609"/>
    </source>
</evidence>
<keyword evidence="3" id="KW-1185">Reference proteome</keyword>
<dbReference type="Gene3D" id="3.30.750.44">
    <property type="match status" value="1"/>
</dbReference>
<name>A0ABR5YCT9_9SPHN</name>
<proteinExistence type="predicted"/>
<comment type="caution">
    <text evidence="2">The sequence shown here is derived from an EMBL/GenBank/DDBJ whole genome shotgun (WGS) entry which is preliminary data.</text>
</comment>
<dbReference type="Gene3D" id="3.90.226.10">
    <property type="entry name" value="2-enoyl-CoA Hydratase, Chain A, domain 1"/>
    <property type="match status" value="1"/>
</dbReference>
<dbReference type="CDD" id="cd07563">
    <property type="entry name" value="Peptidase_S41_IRBP"/>
    <property type="match status" value="1"/>
</dbReference>
<dbReference type="Pfam" id="PF03572">
    <property type="entry name" value="Peptidase_S41"/>
    <property type="match status" value="1"/>
</dbReference>
<evidence type="ECO:0000259" key="1">
    <source>
        <dbReference type="SMART" id="SM00245"/>
    </source>
</evidence>
<reference evidence="3" key="1">
    <citation type="submission" date="2016-01" db="EMBL/GenBank/DDBJ databases">
        <title>Draft genome of Chromobacterium sp. F49.</title>
        <authorList>
            <person name="Hong K.W."/>
        </authorList>
    </citation>
    <scope>NUCLEOTIDE SEQUENCE [LARGE SCALE GENOMIC DNA]</scope>
    <source>
        <strain evidence="3">CN3</strain>
    </source>
</reference>
<evidence type="ECO:0000313" key="2">
    <source>
        <dbReference type="EMBL" id="KZE15827.1"/>
    </source>
</evidence>